<feature type="region of interest" description="Disordered" evidence="1">
    <location>
        <begin position="24"/>
        <end position="73"/>
    </location>
</feature>
<accession>A0A2H0YVE2</accession>
<organism evidence="2 3">
    <name type="scientific">Candidatus Kerfeldbacteria bacterium CG08_land_8_20_14_0_20_42_7</name>
    <dbReference type="NCBI Taxonomy" id="2014245"/>
    <lineage>
        <taxon>Bacteria</taxon>
        <taxon>Candidatus Kerfeldiibacteriota</taxon>
    </lineage>
</organism>
<protein>
    <submittedName>
        <fullName evidence="2">Molecular chaperone DnaK</fullName>
    </submittedName>
</protein>
<dbReference type="Proteomes" id="UP000228711">
    <property type="component" value="Unassembled WGS sequence"/>
</dbReference>
<feature type="compositionally biased region" description="Polar residues" evidence="1">
    <location>
        <begin position="30"/>
        <end position="47"/>
    </location>
</feature>
<sequence length="73" mass="8103">KVKDGDDKDVIKKAAEALSAEMQKIGQAAYQKQTPPEGQAGQTPPNDQNKEEPKKESETVEGEYEEVKKDDKK</sequence>
<proteinExistence type="predicted"/>
<feature type="compositionally biased region" description="Basic and acidic residues" evidence="1">
    <location>
        <begin position="48"/>
        <end position="58"/>
    </location>
</feature>
<evidence type="ECO:0000313" key="2">
    <source>
        <dbReference type="EMBL" id="PIS41703.1"/>
    </source>
</evidence>
<evidence type="ECO:0000256" key="1">
    <source>
        <dbReference type="SAM" id="MobiDB-lite"/>
    </source>
</evidence>
<gene>
    <name evidence="2" type="primary">dnaK</name>
    <name evidence="2" type="ORF">COT25_01720</name>
</gene>
<dbReference type="AlphaFoldDB" id="A0A2H0YVE2"/>
<comment type="caution">
    <text evidence="2">The sequence shown here is derived from an EMBL/GenBank/DDBJ whole genome shotgun (WGS) entry which is preliminary data.</text>
</comment>
<feature type="non-terminal residue" evidence="2">
    <location>
        <position position="1"/>
    </location>
</feature>
<name>A0A2H0YVE2_9BACT</name>
<reference evidence="3" key="1">
    <citation type="submission" date="2017-09" db="EMBL/GenBank/DDBJ databases">
        <title>Depth-based differentiation of microbial function through sediment-hosted aquifers and enrichment of novel symbionts in the deep terrestrial subsurface.</title>
        <authorList>
            <person name="Probst A.J."/>
            <person name="Ladd B."/>
            <person name="Jarett J.K."/>
            <person name="Geller-Mcgrath D.E."/>
            <person name="Sieber C.M.K."/>
            <person name="Emerson J.B."/>
            <person name="Anantharaman K."/>
            <person name="Thomas B.C."/>
            <person name="Malmstrom R."/>
            <person name="Stieglmeier M."/>
            <person name="Klingl A."/>
            <person name="Woyke T."/>
            <person name="Ryan C.M."/>
            <person name="Banfield J.F."/>
        </authorList>
    </citation>
    <scope>NUCLEOTIDE SEQUENCE [LARGE SCALE GENOMIC DNA]</scope>
</reference>
<evidence type="ECO:0000313" key="3">
    <source>
        <dbReference type="Proteomes" id="UP000228711"/>
    </source>
</evidence>
<dbReference type="EMBL" id="PEXV01000063">
    <property type="protein sequence ID" value="PIS41703.1"/>
    <property type="molecule type" value="Genomic_DNA"/>
</dbReference>